<dbReference type="eggNOG" id="COG3903">
    <property type="taxonomic scope" value="Bacteria"/>
</dbReference>
<protein>
    <submittedName>
        <fullName evidence="2">Tetratricopeptide (TPR) repeat</fullName>
    </submittedName>
</protein>
<dbReference type="InterPro" id="IPR011990">
    <property type="entry name" value="TPR-like_helical_dom_sf"/>
</dbReference>
<dbReference type="SMART" id="SM00028">
    <property type="entry name" value="TPR"/>
    <property type="match status" value="5"/>
</dbReference>
<dbReference type="GO" id="GO:0043531">
    <property type="term" value="F:ADP binding"/>
    <property type="evidence" value="ECO:0007669"/>
    <property type="project" value="InterPro"/>
</dbReference>
<dbReference type="Gene3D" id="1.25.40.10">
    <property type="entry name" value="Tetratricopeptide repeat domain"/>
    <property type="match status" value="2"/>
</dbReference>
<dbReference type="PRINTS" id="PR00364">
    <property type="entry name" value="DISEASERSIST"/>
</dbReference>
<dbReference type="PANTHER" id="PTHR47691:SF3">
    <property type="entry name" value="HTH-TYPE TRANSCRIPTIONAL REGULATOR RV0890C-RELATED"/>
    <property type="match status" value="1"/>
</dbReference>
<dbReference type="Gene3D" id="3.40.50.300">
    <property type="entry name" value="P-loop containing nucleotide triphosphate hydrolases"/>
    <property type="match status" value="1"/>
</dbReference>
<dbReference type="Pfam" id="PF13374">
    <property type="entry name" value="TPR_10"/>
    <property type="match status" value="1"/>
</dbReference>
<dbReference type="RefSeq" id="WP_144065784.1">
    <property type="nucleotide sequence ID" value="NZ_FWYC01000024.1"/>
</dbReference>
<reference evidence="3" key="1">
    <citation type="submission" date="2017-04" db="EMBL/GenBank/DDBJ databases">
        <authorList>
            <person name="Varghese N."/>
            <person name="Submissions S."/>
        </authorList>
    </citation>
    <scope>NUCLEOTIDE SEQUENCE [LARGE SCALE GENOMIC DNA]</scope>
    <source>
        <strain evidence="3">DSM 44073</strain>
    </source>
</reference>
<gene>
    <name evidence="2" type="ORF">SAMN05660733_07988</name>
</gene>
<dbReference type="InterPro" id="IPR027417">
    <property type="entry name" value="P-loop_NTPase"/>
</dbReference>
<accession>A0A1W2FT46</accession>
<keyword evidence="3" id="KW-1185">Reference proteome</keyword>
<dbReference type="SUPFAM" id="SSF48452">
    <property type="entry name" value="TPR-like"/>
    <property type="match status" value="1"/>
</dbReference>
<sequence length="674" mass="72594">MDETRNEVKAATIGAVVQAGSIGSVHLPAQSRPVPKQLPAAPRHFVGRTAELALLDRVLGGAAVIGGAGGVGKTWLALRWAHSRLDAFPDGRLHVDLQGFAPGGRPLPPAVAVRSFLDALGVAPGSIPVSLPAQAALYRSLVAGRRMLVVLDNAAEEAQVEPLLPGSPSCTVLVTSRRFLRGLVANHSAEPVGLDVLSEEDSRAVLTGRLGEDRIGRHGDAVDELVSRCGGLPLALATVAARARQHGNFPLSVLAEELREDRLDGLRSVLSWSCRLLSDRASTLFGLLGHAPGLDIGFDAAVSLAGLPGPQVREVLRELEDAHLVHEHVPRRYRMHDLVRSYAAEQAVDHERGLRRLTDFYLHTAHAADHRVYSHRRQVVLGEPEPGCAPLSPPDDVAALTWLDAEHRCLLETQRIALALGWYLRVGQLAHLLTSFHYRRGHLRDQVTSWERGLAAAERLGDVDAQAKALRMLGNAHTQTGDYPAATARLRHALELGNDLFAQGQACMALAMLLEIEGGLAEAVEHGERAVRSFAELGDSLCEADALGMTSWLHVLAGNHDAALPMALRALAMHRELGNRAGEAVAHNSLGQLAQATGRYREALEHHEQALARHRHVGGDAWSEPNTLDLIGQAHAALGNSDEARAAWQGSIAMYEEQFRLDIAAKVRARLDAL</sequence>
<proteinExistence type="predicted"/>
<dbReference type="SUPFAM" id="SSF52540">
    <property type="entry name" value="P-loop containing nucleoside triphosphate hydrolases"/>
    <property type="match status" value="1"/>
</dbReference>
<dbReference type="EMBL" id="FWYC01000024">
    <property type="protein sequence ID" value="SMD25090.1"/>
    <property type="molecule type" value="Genomic_DNA"/>
</dbReference>
<dbReference type="AlphaFoldDB" id="A0A1W2FT46"/>
<dbReference type="PANTHER" id="PTHR47691">
    <property type="entry name" value="REGULATOR-RELATED"/>
    <property type="match status" value="1"/>
</dbReference>
<evidence type="ECO:0000313" key="3">
    <source>
        <dbReference type="Proteomes" id="UP000192840"/>
    </source>
</evidence>
<feature type="repeat" description="TPR" evidence="1">
    <location>
        <begin position="467"/>
        <end position="500"/>
    </location>
</feature>
<keyword evidence="1" id="KW-0802">TPR repeat</keyword>
<dbReference type="Proteomes" id="UP000192840">
    <property type="component" value="Unassembled WGS sequence"/>
</dbReference>
<organism evidence="2 3">
    <name type="scientific">Lentzea albidocapillata</name>
    <dbReference type="NCBI Taxonomy" id="40571"/>
    <lineage>
        <taxon>Bacteria</taxon>
        <taxon>Bacillati</taxon>
        <taxon>Actinomycetota</taxon>
        <taxon>Actinomycetes</taxon>
        <taxon>Pseudonocardiales</taxon>
        <taxon>Pseudonocardiaceae</taxon>
        <taxon>Lentzea</taxon>
    </lineage>
</organism>
<dbReference type="Pfam" id="PF13424">
    <property type="entry name" value="TPR_12"/>
    <property type="match status" value="2"/>
</dbReference>
<dbReference type="STRING" id="40571.SAMN05660733_07988"/>
<evidence type="ECO:0000256" key="1">
    <source>
        <dbReference type="PROSITE-ProRule" id="PRU00339"/>
    </source>
</evidence>
<name>A0A1W2FT46_9PSEU</name>
<dbReference type="PROSITE" id="PS50005">
    <property type="entry name" value="TPR"/>
    <property type="match status" value="1"/>
</dbReference>
<evidence type="ECO:0000313" key="2">
    <source>
        <dbReference type="EMBL" id="SMD25090.1"/>
    </source>
</evidence>
<dbReference type="OrthoDB" id="3275754at2"/>
<dbReference type="InterPro" id="IPR019734">
    <property type="entry name" value="TPR_rpt"/>
</dbReference>